<evidence type="ECO:0008006" key="5">
    <source>
        <dbReference type="Google" id="ProtNLM"/>
    </source>
</evidence>
<evidence type="ECO:0000256" key="1">
    <source>
        <dbReference type="SAM" id="MobiDB-lite"/>
    </source>
</evidence>
<dbReference type="PROSITE" id="PS51257">
    <property type="entry name" value="PROKAR_LIPOPROTEIN"/>
    <property type="match status" value="1"/>
</dbReference>
<evidence type="ECO:0000313" key="4">
    <source>
        <dbReference type="Proteomes" id="UP001241758"/>
    </source>
</evidence>
<proteinExistence type="predicted"/>
<feature type="compositionally biased region" description="Gly residues" evidence="1">
    <location>
        <begin position="91"/>
        <end position="104"/>
    </location>
</feature>
<keyword evidence="2" id="KW-0732">Signal</keyword>
<feature type="signal peptide" evidence="2">
    <location>
        <begin position="1"/>
        <end position="21"/>
    </location>
</feature>
<gene>
    <name evidence="3" type="ORF">QLQ12_20480</name>
</gene>
<name>A0ABT6WMP1_9ACTN</name>
<dbReference type="Proteomes" id="UP001241758">
    <property type="component" value="Unassembled WGS sequence"/>
</dbReference>
<keyword evidence="4" id="KW-1185">Reference proteome</keyword>
<dbReference type="EMBL" id="JASCTH010000013">
    <property type="protein sequence ID" value="MDI6100993.1"/>
    <property type="molecule type" value="Genomic_DNA"/>
</dbReference>
<feature type="region of interest" description="Disordered" evidence="1">
    <location>
        <begin position="25"/>
        <end position="111"/>
    </location>
</feature>
<organism evidence="3 4">
    <name type="scientific">Actinoplanes sandaracinus</name>
    <dbReference type="NCBI Taxonomy" id="3045177"/>
    <lineage>
        <taxon>Bacteria</taxon>
        <taxon>Bacillati</taxon>
        <taxon>Actinomycetota</taxon>
        <taxon>Actinomycetes</taxon>
        <taxon>Micromonosporales</taxon>
        <taxon>Micromonosporaceae</taxon>
        <taxon>Actinoplanes</taxon>
    </lineage>
</organism>
<evidence type="ECO:0000313" key="3">
    <source>
        <dbReference type="EMBL" id="MDI6100993.1"/>
    </source>
</evidence>
<feature type="compositionally biased region" description="Low complexity" evidence="1">
    <location>
        <begin position="32"/>
        <end position="82"/>
    </location>
</feature>
<protein>
    <recommendedName>
        <fullName evidence="5">Secreted protein</fullName>
    </recommendedName>
</protein>
<evidence type="ECO:0000256" key="2">
    <source>
        <dbReference type="SAM" id="SignalP"/>
    </source>
</evidence>
<dbReference type="RefSeq" id="WP_282761829.1">
    <property type="nucleotide sequence ID" value="NZ_JASCTH010000013.1"/>
</dbReference>
<sequence>MSMLKKAVLLATAALTTVAVTGCTGSPDEVPSGSSVSASAQRSGAGTTETEAGRGAAQPTAGEATAGGATATGATATGATAAKPSRTSDPGDGGGASGDAGDGGNWFSALKPCPQGLPTEIQRLERADLTGDGVAEALVARSCEPVTSRWPSTVEIFDGATAEKPRRIGVLLEDAGAGDHPWFTSLTVSGGTVAVKAHGVSPGSPLACPDLKLTYQYRYEGGKFARTDREATKAADCLPIG</sequence>
<feature type="chain" id="PRO_5046981044" description="Secreted protein" evidence="2">
    <location>
        <begin position="22"/>
        <end position="241"/>
    </location>
</feature>
<comment type="caution">
    <text evidence="3">The sequence shown here is derived from an EMBL/GenBank/DDBJ whole genome shotgun (WGS) entry which is preliminary data.</text>
</comment>
<accession>A0ABT6WMP1</accession>
<reference evidence="3 4" key="1">
    <citation type="submission" date="2023-05" db="EMBL/GenBank/DDBJ databases">
        <title>Actinoplanes sp. NEAU-A12 genome sequencing.</title>
        <authorList>
            <person name="Wang Z.-S."/>
        </authorList>
    </citation>
    <scope>NUCLEOTIDE SEQUENCE [LARGE SCALE GENOMIC DNA]</scope>
    <source>
        <strain evidence="3 4">NEAU-A12</strain>
    </source>
</reference>